<comment type="caution">
    <text evidence="3">The sequence shown here is derived from an EMBL/GenBank/DDBJ whole genome shotgun (WGS) entry which is preliminary data.</text>
</comment>
<keyword evidence="2" id="KW-0732">Signal</keyword>
<evidence type="ECO:0000256" key="1">
    <source>
        <dbReference type="SAM" id="MobiDB-lite"/>
    </source>
</evidence>
<dbReference type="Proteomes" id="UP001070352">
    <property type="component" value="Unassembled WGS sequence"/>
</dbReference>
<name>A0A9Q4DP42_BACSC</name>
<protein>
    <recommendedName>
        <fullName evidence="5">Lipoprotein</fullName>
    </recommendedName>
</protein>
<evidence type="ECO:0000256" key="2">
    <source>
        <dbReference type="SAM" id="SignalP"/>
    </source>
</evidence>
<gene>
    <name evidence="3" type="ORF">MOC45_13045</name>
</gene>
<evidence type="ECO:0008006" key="5">
    <source>
        <dbReference type="Google" id="ProtNLM"/>
    </source>
</evidence>
<accession>A0A9Q4DP42</accession>
<feature type="chain" id="PRO_5040185633" description="Lipoprotein" evidence="2">
    <location>
        <begin position="21"/>
        <end position="332"/>
    </location>
</feature>
<dbReference type="PROSITE" id="PS51257">
    <property type="entry name" value="PROKAR_LIPOPROTEIN"/>
    <property type="match status" value="1"/>
</dbReference>
<organism evidence="3 4">
    <name type="scientific">Bacillus spizizenii</name>
    <name type="common">Bacillus subtilis subsp. spizizenii</name>
    <dbReference type="NCBI Taxonomy" id="96241"/>
    <lineage>
        <taxon>Bacteria</taxon>
        <taxon>Bacillati</taxon>
        <taxon>Bacillota</taxon>
        <taxon>Bacilli</taxon>
        <taxon>Bacillales</taxon>
        <taxon>Bacillaceae</taxon>
        <taxon>Bacillus</taxon>
    </lineage>
</organism>
<evidence type="ECO:0000313" key="3">
    <source>
        <dbReference type="EMBL" id="MCY8121524.1"/>
    </source>
</evidence>
<dbReference type="RefSeq" id="WP_187953379.1">
    <property type="nucleotide sequence ID" value="NZ_JACJGE010000006.1"/>
</dbReference>
<proteinExistence type="predicted"/>
<sequence length="332" mass="36586">MKKFLTAACALGLLFSAAGCGNSSSASSAKTEKTAEDESKNLDLLKKDFNSITKEDWEKIHISKKDLNGAFEKMTEANSDGEKVIKNVEVKNNTVVVTFNNSDGKSMENGLLSIVFDQFLRALYKHSSYYDGSEPTIRFADLDNQLIQESDKPLDTDNETDDSSQDSGKKILSKPGETSTEDNGEIVTLDKIADVQKQTAMKPLTITVDQVKLLSRTNISPLQLKLFKKMTDQKVSEPLRYIQITYKAENTGDTQVDWQGIESVETDDGQKLTVADNNILKDNDHVFAPHTENEGVIGAVYIGKAEDLHQLKITFSPVKSGASGQSMTVKID</sequence>
<evidence type="ECO:0000313" key="4">
    <source>
        <dbReference type="Proteomes" id="UP001070352"/>
    </source>
</evidence>
<reference evidence="3" key="1">
    <citation type="submission" date="2022-02" db="EMBL/GenBank/DDBJ databases">
        <title>Crop Bioprotection Bacillus Genome Sequencing.</title>
        <authorList>
            <person name="Dunlap C."/>
        </authorList>
    </citation>
    <scope>NUCLEOTIDE SEQUENCE</scope>
    <source>
        <strain evidence="3">M18B4</strain>
    </source>
</reference>
<feature type="region of interest" description="Disordered" evidence="1">
    <location>
        <begin position="150"/>
        <end position="185"/>
    </location>
</feature>
<dbReference type="EMBL" id="JALANJ010000018">
    <property type="protein sequence ID" value="MCY8121524.1"/>
    <property type="molecule type" value="Genomic_DNA"/>
</dbReference>
<dbReference type="AlphaFoldDB" id="A0A9Q4DP42"/>
<feature type="signal peptide" evidence="2">
    <location>
        <begin position="1"/>
        <end position="20"/>
    </location>
</feature>